<evidence type="ECO:0000259" key="6">
    <source>
        <dbReference type="Pfam" id="PF13873"/>
    </source>
</evidence>
<dbReference type="AlphaFoldDB" id="A0AAV8ZKT8"/>
<evidence type="ECO:0000256" key="5">
    <source>
        <dbReference type="ARBA" id="ARBA00025466"/>
    </source>
</evidence>
<proteinExistence type="predicted"/>
<keyword evidence="8" id="KW-1185">Reference proteome</keyword>
<dbReference type="InterPro" id="IPR028002">
    <property type="entry name" value="Myb_DNA-bind_5"/>
</dbReference>
<evidence type="ECO:0000313" key="8">
    <source>
        <dbReference type="Proteomes" id="UP001162156"/>
    </source>
</evidence>
<feature type="domain" description="Myb/SANT-like DNA-binding" evidence="6">
    <location>
        <begin position="10"/>
        <end position="67"/>
    </location>
</feature>
<evidence type="ECO:0000256" key="2">
    <source>
        <dbReference type="ARBA" id="ARBA00016807"/>
    </source>
</evidence>
<dbReference type="Proteomes" id="UP001162156">
    <property type="component" value="Unassembled WGS sequence"/>
</dbReference>
<evidence type="ECO:0000313" key="7">
    <source>
        <dbReference type="EMBL" id="KAJ8964281.1"/>
    </source>
</evidence>
<evidence type="ECO:0000256" key="1">
    <source>
        <dbReference type="ARBA" id="ARBA00011764"/>
    </source>
</evidence>
<name>A0AAV8ZKT8_9CUCU</name>
<comment type="function">
    <text evidence="5">Involved in transvection phenomena (= synapsis-dependent gene expression), where the synaptic pairing of chromosomes carrying genes with which zeste interacts influences the expression of these genes. Zeste binds to DNA and stimulates transcription from a nearby promoter.</text>
</comment>
<gene>
    <name evidence="7" type="ORF">NQ314_005015</name>
</gene>
<protein>
    <recommendedName>
        <fullName evidence="2">Regulatory protein zeste</fullName>
    </recommendedName>
</protein>
<accession>A0AAV8ZKT8</accession>
<evidence type="ECO:0000256" key="3">
    <source>
        <dbReference type="ARBA" id="ARBA00023015"/>
    </source>
</evidence>
<reference evidence="7" key="1">
    <citation type="journal article" date="2023" name="Insect Mol. Biol.">
        <title>Genome sequencing provides insights into the evolution of gene families encoding plant cell wall-degrading enzymes in longhorned beetles.</title>
        <authorList>
            <person name="Shin N.R."/>
            <person name="Okamura Y."/>
            <person name="Kirsch R."/>
            <person name="Pauchet Y."/>
        </authorList>
    </citation>
    <scope>NUCLEOTIDE SEQUENCE</scope>
    <source>
        <strain evidence="7">RBIC_L_NR</strain>
    </source>
</reference>
<sequence length="71" mass="8286">MIMTFKERAADLSALLEFMQLHPHLATGKFVGSNGKETQRKLWKEISEILNSLGYGTKPVEKWQKVYYCFF</sequence>
<keyword evidence="4" id="KW-0804">Transcription</keyword>
<comment type="caution">
    <text evidence="7">The sequence shown here is derived from an EMBL/GenBank/DDBJ whole genome shotgun (WGS) entry which is preliminary data.</text>
</comment>
<dbReference type="Pfam" id="PF13873">
    <property type="entry name" value="Myb_DNA-bind_5"/>
    <property type="match status" value="1"/>
</dbReference>
<organism evidence="7 8">
    <name type="scientific">Rhamnusium bicolor</name>
    <dbReference type="NCBI Taxonomy" id="1586634"/>
    <lineage>
        <taxon>Eukaryota</taxon>
        <taxon>Metazoa</taxon>
        <taxon>Ecdysozoa</taxon>
        <taxon>Arthropoda</taxon>
        <taxon>Hexapoda</taxon>
        <taxon>Insecta</taxon>
        <taxon>Pterygota</taxon>
        <taxon>Neoptera</taxon>
        <taxon>Endopterygota</taxon>
        <taxon>Coleoptera</taxon>
        <taxon>Polyphaga</taxon>
        <taxon>Cucujiformia</taxon>
        <taxon>Chrysomeloidea</taxon>
        <taxon>Cerambycidae</taxon>
        <taxon>Lepturinae</taxon>
        <taxon>Rhagiini</taxon>
        <taxon>Rhamnusium</taxon>
    </lineage>
</organism>
<keyword evidence="3" id="KW-0805">Transcription regulation</keyword>
<dbReference type="EMBL" id="JANEYF010001400">
    <property type="protein sequence ID" value="KAJ8964281.1"/>
    <property type="molecule type" value="Genomic_DNA"/>
</dbReference>
<evidence type="ECO:0000256" key="4">
    <source>
        <dbReference type="ARBA" id="ARBA00023163"/>
    </source>
</evidence>
<comment type="subunit">
    <text evidence="1">Self-associates forming complexes of several hundred monomers.</text>
</comment>